<dbReference type="EMBL" id="CP074402">
    <property type="protein sequence ID" value="QVJ02873.1"/>
    <property type="molecule type" value="Genomic_DNA"/>
</dbReference>
<dbReference type="GO" id="GO:0008168">
    <property type="term" value="F:methyltransferase activity"/>
    <property type="evidence" value="ECO:0007669"/>
    <property type="project" value="UniProtKB-KW"/>
</dbReference>
<accession>A0A975LCE6</accession>
<keyword evidence="2" id="KW-0489">Methyltransferase</keyword>
<dbReference type="KEGG" id="nec:KGD82_12015"/>
<dbReference type="GO" id="GO:0032259">
    <property type="term" value="P:methylation"/>
    <property type="evidence" value="ECO:0007669"/>
    <property type="project" value="UniProtKB-KW"/>
</dbReference>
<keyword evidence="2" id="KW-0808">Transferase</keyword>
<evidence type="ECO:0000313" key="2">
    <source>
        <dbReference type="EMBL" id="QVJ02873.1"/>
    </source>
</evidence>
<dbReference type="InterPro" id="IPR041698">
    <property type="entry name" value="Methyltransf_25"/>
</dbReference>
<dbReference type="PANTHER" id="PTHR42912">
    <property type="entry name" value="METHYLTRANSFERASE"/>
    <property type="match status" value="1"/>
</dbReference>
<dbReference type="InterPro" id="IPR029063">
    <property type="entry name" value="SAM-dependent_MTases_sf"/>
</dbReference>
<evidence type="ECO:0000259" key="1">
    <source>
        <dbReference type="Pfam" id="PF13649"/>
    </source>
</evidence>
<dbReference type="RefSeq" id="WP_378745792.1">
    <property type="nucleotide sequence ID" value="NZ_CBDRIY010000019.1"/>
</dbReference>
<name>A0A975LCE6_9ACTN</name>
<dbReference type="Pfam" id="PF13649">
    <property type="entry name" value="Methyltransf_25"/>
    <property type="match status" value="1"/>
</dbReference>
<dbReference type="SUPFAM" id="SSF53335">
    <property type="entry name" value="S-adenosyl-L-methionine-dependent methyltransferases"/>
    <property type="match status" value="1"/>
</dbReference>
<sequence>MTPPHDHAPMYGSIADIYDRLDDWIVDNWHEKPVTQRVDFLRDWWAKQGGEVRHVLDLCCGTGSVLAELARAGHTVTGLDQSPEMLGYARQRLADEAQLVRAALPDIPLRPASMDAVCSTGAALNYTASEEDLSAVFAGVHRVLRPGGTFVFDILSRHMITEHAGRQVWAEDQDDFAFVWEFTNPTDEYSDAYYTQFLRQGGPGSDTYVRTRERHRLYVLDPDVVRRSARRAGLTHTGTLDNYTNAPAHERTLYETWAFLRD</sequence>
<gene>
    <name evidence="2" type="ORF">KGD82_12015</name>
</gene>
<protein>
    <submittedName>
        <fullName evidence="2">Class I SAM-dependent methyltransferase</fullName>
    </submittedName>
</protein>
<organism evidence="2 3">
    <name type="scientific">Nocardiopsis eucommiae</name>
    <dbReference type="NCBI Taxonomy" id="2831970"/>
    <lineage>
        <taxon>Bacteria</taxon>
        <taxon>Bacillati</taxon>
        <taxon>Actinomycetota</taxon>
        <taxon>Actinomycetes</taxon>
        <taxon>Streptosporangiales</taxon>
        <taxon>Nocardiopsidaceae</taxon>
        <taxon>Nocardiopsis</taxon>
    </lineage>
</organism>
<feature type="domain" description="Methyltransferase" evidence="1">
    <location>
        <begin position="55"/>
        <end position="148"/>
    </location>
</feature>
<proteinExistence type="predicted"/>
<keyword evidence="3" id="KW-1185">Reference proteome</keyword>
<dbReference type="AlphaFoldDB" id="A0A975LCE6"/>
<dbReference type="Gene3D" id="3.40.50.150">
    <property type="entry name" value="Vaccinia Virus protein VP39"/>
    <property type="match status" value="1"/>
</dbReference>
<dbReference type="Gene3D" id="2.20.25.110">
    <property type="entry name" value="S-adenosyl-L-methionine-dependent methyltransferases"/>
    <property type="match status" value="1"/>
</dbReference>
<evidence type="ECO:0000313" key="3">
    <source>
        <dbReference type="Proteomes" id="UP000682416"/>
    </source>
</evidence>
<dbReference type="InterPro" id="IPR050508">
    <property type="entry name" value="Methyltransf_Superfamily"/>
</dbReference>
<dbReference type="PANTHER" id="PTHR42912:SF80">
    <property type="entry name" value="METHYLTRANSFERASE DOMAIN-CONTAINING PROTEIN"/>
    <property type="match status" value="1"/>
</dbReference>
<dbReference type="CDD" id="cd02440">
    <property type="entry name" value="AdoMet_MTases"/>
    <property type="match status" value="1"/>
</dbReference>
<dbReference type="Proteomes" id="UP000682416">
    <property type="component" value="Chromosome"/>
</dbReference>
<reference evidence="2" key="1">
    <citation type="submission" date="2021-05" db="EMBL/GenBank/DDBJ databases">
        <authorList>
            <person name="Kaiqin L."/>
            <person name="Jian G."/>
        </authorList>
    </citation>
    <scope>NUCLEOTIDE SEQUENCE</scope>
    <source>
        <strain evidence="2">HDS5</strain>
    </source>
</reference>